<comment type="caution">
    <text evidence="6">The sequence shown here is derived from an EMBL/GenBank/DDBJ whole genome shotgun (WGS) entry which is preliminary data.</text>
</comment>
<dbReference type="InterPro" id="IPR013325">
    <property type="entry name" value="RNA_pol_sigma_r2"/>
</dbReference>
<evidence type="ECO:0000256" key="2">
    <source>
        <dbReference type="ARBA" id="ARBA00023015"/>
    </source>
</evidence>
<dbReference type="Proteomes" id="UP000823598">
    <property type="component" value="Unassembled WGS sequence"/>
</dbReference>
<sequence>MDCQIEIFNDIFSKRDKFIQFAYYYLYDRPAAEDIVMDSFIYWWENRESVKDAGNVQAYVLTVVKHKCLDYLKMKRIHTDTHSRMFDDAVWEINMSISSLEAFDPYKIMTEELKDAVNGALSRLPERTRRVFLLSRVNGMTYSEISEREKLSVKAVEYHISKALKILRVELRELLPVAMLVYSLWHSGMC</sequence>
<dbReference type="InterPro" id="IPR013324">
    <property type="entry name" value="RNA_pol_sigma_r3/r4-like"/>
</dbReference>
<dbReference type="GO" id="GO:0003677">
    <property type="term" value="F:DNA binding"/>
    <property type="evidence" value="ECO:0007669"/>
    <property type="project" value="InterPro"/>
</dbReference>
<dbReference type="GO" id="GO:0016987">
    <property type="term" value="F:sigma factor activity"/>
    <property type="evidence" value="ECO:0007669"/>
    <property type="project" value="UniProtKB-KW"/>
</dbReference>
<evidence type="ECO:0000256" key="3">
    <source>
        <dbReference type="ARBA" id="ARBA00023082"/>
    </source>
</evidence>
<evidence type="ECO:0000313" key="6">
    <source>
        <dbReference type="EMBL" id="MBO8475966.1"/>
    </source>
</evidence>
<keyword evidence="4" id="KW-0804">Transcription</keyword>
<comment type="similarity">
    <text evidence="1">Belongs to the sigma-70 factor family. ECF subfamily.</text>
</comment>
<dbReference type="NCBIfam" id="TIGR02985">
    <property type="entry name" value="Sig70_bacteroi1"/>
    <property type="match status" value="1"/>
</dbReference>
<dbReference type="InterPro" id="IPR013249">
    <property type="entry name" value="RNA_pol_sigma70_r4_t2"/>
</dbReference>
<evidence type="ECO:0000256" key="1">
    <source>
        <dbReference type="ARBA" id="ARBA00010641"/>
    </source>
</evidence>
<dbReference type="Pfam" id="PF08281">
    <property type="entry name" value="Sigma70_r4_2"/>
    <property type="match status" value="1"/>
</dbReference>
<name>A0A9D9NJN0_9BACT</name>
<dbReference type="Gene3D" id="1.10.1740.10">
    <property type="match status" value="1"/>
</dbReference>
<dbReference type="Gene3D" id="1.10.10.10">
    <property type="entry name" value="Winged helix-like DNA-binding domain superfamily/Winged helix DNA-binding domain"/>
    <property type="match status" value="1"/>
</dbReference>
<keyword evidence="3" id="KW-0731">Sigma factor</keyword>
<proteinExistence type="inferred from homology"/>
<dbReference type="InterPro" id="IPR014327">
    <property type="entry name" value="RNA_pol_sigma70_bacteroid"/>
</dbReference>
<dbReference type="SUPFAM" id="SSF88659">
    <property type="entry name" value="Sigma3 and sigma4 domains of RNA polymerase sigma factors"/>
    <property type="match status" value="1"/>
</dbReference>
<evidence type="ECO:0000313" key="7">
    <source>
        <dbReference type="Proteomes" id="UP000823598"/>
    </source>
</evidence>
<evidence type="ECO:0000259" key="5">
    <source>
        <dbReference type="SMART" id="SM00421"/>
    </source>
</evidence>
<dbReference type="NCBIfam" id="TIGR02937">
    <property type="entry name" value="sigma70-ECF"/>
    <property type="match status" value="1"/>
</dbReference>
<dbReference type="SMART" id="SM00421">
    <property type="entry name" value="HTH_LUXR"/>
    <property type="match status" value="1"/>
</dbReference>
<gene>
    <name evidence="6" type="ORF">IAB88_03120</name>
</gene>
<dbReference type="InterPro" id="IPR014284">
    <property type="entry name" value="RNA_pol_sigma-70_dom"/>
</dbReference>
<reference evidence="6" key="1">
    <citation type="submission" date="2020-10" db="EMBL/GenBank/DDBJ databases">
        <authorList>
            <person name="Gilroy R."/>
        </authorList>
    </citation>
    <scope>NUCLEOTIDE SEQUENCE</scope>
    <source>
        <strain evidence="6">6919</strain>
    </source>
</reference>
<dbReference type="GO" id="GO:0006352">
    <property type="term" value="P:DNA-templated transcription initiation"/>
    <property type="evidence" value="ECO:0007669"/>
    <property type="project" value="InterPro"/>
</dbReference>
<dbReference type="CDD" id="cd06171">
    <property type="entry name" value="Sigma70_r4"/>
    <property type="match status" value="1"/>
</dbReference>
<organism evidence="6 7">
    <name type="scientific">Candidatus Limisoma faecipullorum</name>
    <dbReference type="NCBI Taxonomy" id="2840854"/>
    <lineage>
        <taxon>Bacteria</taxon>
        <taxon>Pseudomonadati</taxon>
        <taxon>Bacteroidota</taxon>
        <taxon>Bacteroidia</taxon>
        <taxon>Bacteroidales</taxon>
        <taxon>Candidatus Limisoma</taxon>
    </lineage>
</organism>
<dbReference type="InterPro" id="IPR039425">
    <property type="entry name" value="RNA_pol_sigma-70-like"/>
</dbReference>
<dbReference type="AlphaFoldDB" id="A0A9D9NJN0"/>
<dbReference type="InterPro" id="IPR000792">
    <property type="entry name" value="Tscrpt_reg_LuxR_C"/>
</dbReference>
<accession>A0A9D9NJN0</accession>
<evidence type="ECO:0000256" key="4">
    <source>
        <dbReference type="ARBA" id="ARBA00023163"/>
    </source>
</evidence>
<keyword evidence="2" id="KW-0805">Transcription regulation</keyword>
<protein>
    <submittedName>
        <fullName evidence="6">RNA polymerase sigma-70 factor</fullName>
    </submittedName>
</protein>
<feature type="domain" description="HTH luxR-type" evidence="5">
    <location>
        <begin position="121"/>
        <end position="179"/>
    </location>
</feature>
<dbReference type="EMBL" id="JADIMC010000035">
    <property type="protein sequence ID" value="MBO8475966.1"/>
    <property type="molecule type" value="Genomic_DNA"/>
</dbReference>
<dbReference type="PANTHER" id="PTHR43133:SF46">
    <property type="entry name" value="RNA POLYMERASE SIGMA-70 FACTOR ECF SUBFAMILY"/>
    <property type="match status" value="1"/>
</dbReference>
<dbReference type="SUPFAM" id="SSF88946">
    <property type="entry name" value="Sigma2 domain of RNA polymerase sigma factors"/>
    <property type="match status" value="1"/>
</dbReference>
<dbReference type="Pfam" id="PF04542">
    <property type="entry name" value="Sigma70_r2"/>
    <property type="match status" value="1"/>
</dbReference>
<reference evidence="6" key="2">
    <citation type="journal article" date="2021" name="PeerJ">
        <title>Extensive microbial diversity within the chicken gut microbiome revealed by metagenomics and culture.</title>
        <authorList>
            <person name="Gilroy R."/>
            <person name="Ravi A."/>
            <person name="Getino M."/>
            <person name="Pursley I."/>
            <person name="Horton D.L."/>
            <person name="Alikhan N.F."/>
            <person name="Baker D."/>
            <person name="Gharbi K."/>
            <person name="Hall N."/>
            <person name="Watson M."/>
            <person name="Adriaenssens E.M."/>
            <person name="Foster-Nyarko E."/>
            <person name="Jarju S."/>
            <person name="Secka A."/>
            <person name="Antonio M."/>
            <person name="Oren A."/>
            <person name="Chaudhuri R.R."/>
            <person name="La Ragione R."/>
            <person name="Hildebrand F."/>
            <person name="Pallen M.J."/>
        </authorList>
    </citation>
    <scope>NUCLEOTIDE SEQUENCE</scope>
    <source>
        <strain evidence="6">6919</strain>
    </source>
</reference>
<dbReference type="PANTHER" id="PTHR43133">
    <property type="entry name" value="RNA POLYMERASE ECF-TYPE SIGMA FACTO"/>
    <property type="match status" value="1"/>
</dbReference>
<dbReference type="InterPro" id="IPR007627">
    <property type="entry name" value="RNA_pol_sigma70_r2"/>
</dbReference>
<dbReference type="InterPro" id="IPR036388">
    <property type="entry name" value="WH-like_DNA-bd_sf"/>
</dbReference>